<evidence type="ECO:0000313" key="3">
    <source>
        <dbReference type="Proteomes" id="UP000199312"/>
    </source>
</evidence>
<accession>A0A1I6SWR7</accession>
<reference evidence="3" key="1">
    <citation type="submission" date="2016-10" db="EMBL/GenBank/DDBJ databases">
        <authorList>
            <person name="Varghese N."/>
            <person name="Submissions S."/>
        </authorList>
    </citation>
    <scope>NUCLEOTIDE SEQUENCE [LARGE SCALE GENOMIC DNA]</scope>
    <source>
        <strain evidence="3">DSM 24450</strain>
    </source>
</reference>
<sequence>MKLVAINKHCRKLKDLSVEMPNAPYSNRCQQAEMNELLELNRKFLTKSYLWMSGILTSGFSIFLYFFHSEITVNWIFIIYSLTLIVLPLFVLSAWISDWFRKRKYKEQILNNKPYSELKNIGFTRKTIKPNHNSLIDYVQFAKINDCELIFDIDIMNPKIAEFQIYGYTNLNNSEFTEKFKELKSNNIDISYFGFSKMINTKKEKFNSIQELEQTLREFTHIVKKIKYDPIPIKEWKKI</sequence>
<feature type="transmembrane region" description="Helical" evidence="1">
    <location>
        <begin position="49"/>
        <end position="67"/>
    </location>
</feature>
<dbReference type="OrthoDB" id="1434106at2"/>
<protein>
    <submittedName>
        <fullName evidence="2">Uncharacterized protein</fullName>
    </submittedName>
</protein>
<proteinExistence type="predicted"/>
<dbReference type="EMBL" id="FOZP01000012">
    <property type="protein sequence ID" value="SFS81386.1"/>
    <property type="molecule type" value="Genomic_DNA"/>
</dbReference>
<keyword evidence="1" id="KW-0472">Membrane</keyword>
<organism evidence="2 3">
    <name type="scientific">Lutibacter maritimus</name>
    <dbReference type="NCBI Taxonomy" id="593133"/>
    <lineage>
        <taxon>Bacteria</taxon>
        <taxon>Pseudomonadati</taxon>
        <taxon>Bacteroidota</taxon>
        <taxon>Flavobacteriia</taxon>
        <taxon>Flavobacteriales</taxon>
        <taxon>Flavobacteriaceae</taxon>
        <taxon>Lutibacter</taxon>
    </lineage>
</organism>
<keyword evidence="1" id="KW-0812">Transmembrane</keyword>
<evidence type="ECO:0000313" key="2">
    <source>
        <dbReference type="EMBL" id="SFS81386.1"/>
    </source>
</evidence>
<evidence type="ECO:0000256" key="1">
    <source>
        <dbReference type="SAM" id="Phobius"/>
    </source>
</evidence>
<dbReference type="AlphaFoldDB" id="A0A1I6SWR7"/>
<dbReference type="Proteomes" id="UP000199312">
    <property type="component" value="Unassembled WGS sequence"/>
</dbReference>
<gene>
    <name evidence="2" type="ORF">SAMN04488006_0176</name>
</gene>
<dbReference type="STRING" id="593133.SAMN04488006_0176"/>
<keyword evidence="3" id="KW-1185">Reference proteome</keyword>
<dbReference type="RefSeq" id="WP_090230717.1">
    <property type="nucleotide sequence ID" value="NZ_FOZP01000012.1"/>
</dbReference>
<name>A0A1I6SWR7_9FLAO</name>
<feature type="transmembrane region" description="Helical" evidence="1">
    <location>
        <begin position="73"/>
        <end position="96"/>
    </location>
</feature>
<keyword evidence="1" id="KW-1133">Transmembrane helix</keyword>